<evidence type="ECO:0000313" key="2">
    <source>
        <dbReference type="Proteomes" id="UP001168821"/>
    </source>
</evidence>
<dbReference type="Proteomes" id="UP001168821">
    <property type="component" value="Unassembled WGS sequence"/>
</dbReference>
<keyword evidence="2" id="KW-1185">Reference proteome</keyword>
<gene>
    <name evidence="1" type="ORF">Zmor_006571</name>
</gene>
<organism evidence="1 2">
    <name type="scientific">Zophobas morio</name>
    <dbReference type="NCBI Taxonomy" id="2755281"/>
    <lineage>
        <taxon>Eukaryota</taxon>
        <taxon>Metazoa</taxon>
        <taxon>Ecdysozoa</taxon>
        <taxon>Arthropoda</taxon>
        <taxon>Hexapoda</taxon>
        <taxon>Insecta</taxon>
        <taxon>Pterygota</taxon>
        <taxon>Neoptera</taxon>
        <taxon>Endopterygota</taxon>
        <taxon>Coleoptera</taxon>
        <taxon>Polyphaga</taxon>
        <taxon>Cucujiformia</taxon>
        <taxon>Tenebrionidae</taxon>
        <taxon>Zophobas</taxon>
    </lineage>
</organism>
<name>A0AA38IU64_9CUCU</name>
<dbReference type="AlphaFoldDB" id="A0AA38IU64"/>
<protein>
    <submittedName>
        <fullName evidence="1">Uncharacterized protein</fullName>
    </submittedName>
</protein>
<evidence type="ECO:0000313" key="1">
    <source>
        <dbReference type="EMBL" id="KAJ3662215.1"/>
    </source>
</evidence>
<sequence length="84" mass="9337">MLSAAIEMQVLRRPHNRLVCTFSLTAPRSITSQVPIAAQVKVSNFAELGFETEHFGWFWPDPAFVKPSASTSRSGQVKDKNMDA</sequence>
<proteinExistence type="predicted"/>
<dbReference type="EMBL" id="JALNTZ010000002">
    <property type="protein sequence ID" value="KAJ3662215.1"/>
    <property type="molecule type" value="Genomic_DNA"/>
</dbReference>
<reference evidence="1" key="1">
    <citation type="journal article" date="2023" name="G3 (Bethesda)">
        <title>Whole genome assemblies of Zophobas morio and Tenebrio molitor.</title>
        <authorList>
            <person name="Kaur S."/>
            <person name="Stinson S.A."/>
            <person name="diCenzo G.C."/>
        </authorList>
    </citation>
    <scope>NUCLEOTIDE SEQUENCE</scope>
    <source>
        <strain evidence="1">QUZm001</strain>
    </source>
</reference>
<accession>A0AA38IU64</accession>
<comment type="caution">
    <text evidence="1">The sequence shown here is derived from an EMBL/GenBank/DDBJ whole genome shotgun (WGS) entry which is preliminary data.</text>
</comment>